<reference evidence="10" key="1">
    <citation type="journal article" date="2021" name="bioRxiv">
        <title>Whole Genome Assembly and Annotation of Northern Wild Rice, Zizania palustris L., Supports a Whole Genome Duplication in the Zizania Genus.</title>
        <authorList>
            <person name="Haas M."/>
            <person name="Kono T."/>
            <person name="Macchietto M."/>
            <person name="Millas R."/>
            <person name="McGilp L."/>
            <person name="Shao M."/>
            <person name="Duquette J."/>
            <person name="Hirsch C.N."/>
            <person name="Kimball J."/>
        </authorList>
    </citation>
    <scope>NUCLEOTIDE SEQUENCE</scope>
    <source>
        <tissue evidence="10">Fresh leaf tissue</tissue>
    </source>
</reference>
<dbReference type="InterPro" id="IPR014854">
    <property type="entry name" value="Nse4_C"/>
</dbReference>
<keyword evidence="4 7" id="KW-0233">DNA recombination</keyword>
<dbReference type="PANTHER" id="PTHR16140">
    <property type="entry name" value="NON-STRUCTURAL MAINTENANCE OF CHROMOSOMES ELEMENT 4"/>
    <property type="match status" value="1"/>
</dbReference>
<evidence type="ECO:0000259" key="9">
    <source>
        <dbReference type="Pfam" id="PF08743"/>
    </source>
</evidence>
<reference evidence="10" key="2">
    <citation type="submission" date="2021-02" db="EMBL/GenBank/DDBJ databases">
        <authorList>
            <person name="Kimball J.A."/>
            <person name="Haas M.W."/>
            <person name="Macchietto M."/>
            <person name="Kono T."/>
            <person name="Duquette J."/>
            <person name="Shao M."/>
        </authorList>
    </citation>
    <scope>NUCLEOTIDE SEQUENCE</scope>
    <source>
        <tissue evidence="10">Fresh leaf tissue</tissue>
    </source>
</reference>
<keyword evidence="11" id="KW-1185">Reference proteome</keyword>
<keyword evidence="6 7" id="KW-0539">Nucleus</keyword>
<evidence type="ECO:0000313" key="11">
    <source>
        <dbReference type="Proteomes" id="UP000729402"/>
    </source>
</evidence>
<comment type="caution">
    <text evidence="10">The sequence shown here is derived from an EMBL/GenBank/DDBJ whole genome shotgun (WGS) entry which is preliminary data.</text>
</comment>
<dbReference type="GO" id="GO:0005634">
    <property type="term" value="C:nucleus"/>
    <property type="evidence" value="ECO:0007669"/>
    <property type="project" value="UniProtKB-SubCell"/>
</dbReference>
<evidence type="ECO:0000256" key="1">
    <source>
        <dbReference type="ARBA" id="ARBA00004123"/>
    </source>
</evidence>
<comment type="subcellular location">
    <subcellularLocation>
        <location evidence="1 7">Nucleus</location>
    </subcellularLocation>
</comment>
<evidence type="ECO:0000256" key="8">
    <source>
        <dbReference type="SAM" id="MobiDB-lite"/>
    </source>
</evidence>
<dbReference type="OrthoDB" id="361242at2759"/>
<dbReference type="PANTHER" id="PTHR16140:SF4">
    <property type="entry name" value="NON-STRUCTURAL MAINTENANCE OF CHROMOSOMES ELEMENT 4"/>
    <property type="match status" value="1"/>
</dbReference>
<sequence length="389" mass="43093">MAMVEVDVVEEEGRGEEEATATPAQGGSQGLEDRRLLRSRYLGVKSRINYDKDDMASADSAKFCAIITEVESLHHLVQRPREQIADAEALLNITTSLVASVRTQSAQGITPSDFVFGMLKQFGKQGRTDDGIASLNWVDVGLATSHVFMAVPGCSTMVGPMSTEVQPRKVRGCRKRMAKPSGSARPEQLADSSETGKTDTDRNMSLIFDVLRKKKNARLENLVLNKMSFAQTVENIFALSFLVKDGRVEINVNDEGHHLVYPRNAPRASAISSKKVAYNHFVFRFDYQDWKLMKEMVVDGEELMAHRSSQVGAYSISGGNDPKTPTHNTAIRKLCRNRGLVMQAEAVTAGKTPEVMEEMMSKGMQEAHLTFKRRRLFQDDDADAASLEA</sequence>
<accession>A0A8J5SIB6</accession>
<evidence type="ECO:0000313" key="10">
    <source>
        <dbReference type="EMBL" id="KAG8075275.1"/>
    </source>
</evidence>
<dbReference type="InterPro" id="IPR027786">
    <property type="entry name" value="Nse4/EID"/>
</dbReference>
<evidence type="ECO:0000256" key="4">
    <source>
        <dbReference type="ARBA" id="ARBA00023172"/>
    </source>
</evidence>
<dbReference type="AlphaFoldDB" id="A0A8J5SIB6"/>
<evidence type="ECO:0000256" key="6">
    <source>
        <dbReference type="ARBA" id="ARBA00023242"/>
    </source>
</evidence>
<protein>
    <recommendedName>
        <fullName evidence="7">Non-structural maintenance of chromosomes element 4</fullName>
    </recommendedName>
</protein>
<comment type="subunit">
    <text evidence="7">Component of the SMC5-SMC6 complex.</text>
</comment>
<evidence type="ECO:0000256" key="5">
    <source>
        <dbReference type="ARBA" id="ARBA00023204"/>
    </source>
</evidence>
<dbReference type="Pfam" id="PF08743">
    <property type="entry name" value="Nse4_C"/>
    <property type="match status" value="1"/>
</dbReference>
<dbReference type="GO" id="GO:0006310">
    <property type="term" value="P:DNA recombination"/>
    <property type="evidence" value="ECO:0007669"/>
    <property type="project" value="UniProtKB-UniRule"/>
</dbReference>
<keyword evidence="5 7" id="KW-0234">DNA repair</keyword>
<evidence type="ECO:0000256" key="7">
    <source>
        <dbReference type="RuleBase" id="RU365071"/>
    </source>
</evidence>
<keyword evidence="3 7" id="KW-0227">DNA damage</keyword>
<proteinExistence type="inferred from homology"/>
<dbReference type="EMBL" id="JAAALK010000283">
    <property type="protein sequence ID" value="KAG8075275.1"/>
    <property type="molecule type" value="Genomic_DNA"/>
</dbReference>
<dbReference type="GO" id="GO:0006281">
    <property type="term" value="P:DNA repair"/>
    <property type="evidence" value="ECO:0007669"/>
    <property type="project" value="UniProtKB-UniRule"/>
</dbReference>
<feature type="compositionally biased region" description="Basic residues" evidence="8">
    <location>
        <begin position="168"/>
        <end position="178"/>
    </location>
</feature>
<name>A0A8J5SIB6_ZIZPA</name>
<feature type="compositionally biased region" description="Acidic residues" evidence="8">
    <location>
        <begin position="7"/>
        <end position="19"/>
    </location>
</feature>
<organism evidence="10 11">
    <name type="scientific">Zizania palustris</name>
    <name type="common">Northern wild rice</name>
    <dbReference type="NCBI Taxonomy" id="103762"/>
    <lineage>
        <taxon>Eukaryota</taxon>
        <taxon>Viridiplantae</taxon>
        <taxon>Streptophyta</taxon>
        <taxon>Embryophyta</taxon>
        <taxon>Tracheophyta</taxon>
        <taxon>Spermatophyta</taxon>
        <taxon>Magnoliopsida</taxon>
        <taxon>Liliopsida</taxon>
        <taxon>Poales</taxon>
        <taxon>Poaceae</taxon>
        <taxon>BOP clade</taxon>
        <taxon>Oryzoideae</taxon>
        <taxon>Oryzeae</taxon>
        <taxon>Zizaniinae</taxon>
        <taxon>Zizania</taxon>
    </lineage>
</organism>
<comment type="similarity">
    <text evidence="2 7">Belongs to the NSE4 family.</text>
</comment>
<evidence type="ECO:0000256" key="2">
    <source>
        <dbReference type="ARBA" id="ARBA00008997"/>
    </source>
</evidence>
<comment type="function">
    <text evidence="7">Component of the SMC5-SMC6 complex, that promotes sister chromatid alignment after DNA damage and facilitates double-stranded DNA breaks (DSBs) repair via homologous recombination between sister chromatids.</text>
</comment>
<evidence type="ECO:0000256" key="3">
    <source>
        <dbReference type="ARBA" id="ARBA00022763"/>
    </source>
</evidence>
<gene>
    <name evidence="10" type="ORF">GUJ93_ZPchr0006g40746</name>
</gene>
<dbReference type="GO" id="GO:0030915">
    <property type="term" value="C:Smc5-Smc6 complex"/>
    <property type="evidence" value="ECO:0007669"/>
    <property type="project" value="UniProtKB-UniRule"/>
</dbReference>
<feature type="region of interest" description="Disordered" evidence="8">
    <location>
        <begin position="1"/>
        <end position="30"/>
    </location>
</feature>
<feature type="domain" description="Non-structural maintenance of chromosome element 4 C-terminal" evidence="9">
    <location>
        <begin position="218"/>
        <end position="303"/>
    </location>
</feature>
<feature type="region of interest" description="Disordered" evidence="8">
    <location>
        <begin position="165"/>
        <end position="198"/>
    </location>
</feature>
<dbReference type="Proteomes" id="UP000729402">
    <property type="component" value="Unassembled WGS sequence"/>
</dbReference>